<keyword evidence="2" id="KW-0808">Transferase</keyword>
<dbReference type="EMBL" id="KV010173">
    <property type="protein sequence ID" value="KZV28136.1"/>
    <property type="molecule type" value="Genomic_DNA"/>
</dbReference>
<accession>A0A2Z7B360</accession>
<dbReference type="AlphaFoldDB" id="A0A2Z7B360"/>
<dbReference type="GO" id="GO:0016301">
    <property type="term" value="F:kinase activity"/>
    <property type="evidence" value="ECO:0007669"/>
    <property type="project" value="UniProtKB-KW"/>
</dbReference>
<keyword evidence="3" id="KW-1185">Reference proteome</keyword>
<keyword evidence="2" id="KW-0418">Kinase</keyword>
<gene>
    <name evidence="2" type="ORF">F511_31744</name>
</gene>
<dbReference type="Proteomes" id="UP000250235">
    <property type="component" value="Unassembled WGS sequence"/>
</dbReference>
<feature type="region of interest" description="Disordered" evidence="1">
    <location>
        <begin position="407"/>
        <end position="427"/>
    </location>
</feature>
<reference evidence="2 3" key="1">
    <citation type="journal article" date="2015" name="Proc. Natl. Acad. Sci. U.S.A.">
        <title>The resurrection genome of Boea hygrometrica: A blueprint for survival of dehydration.</title>
        <authorList>
            <person name="Xiao L."/>
            <person name="Yang G."/>
            <person name="Zhang L."/>
            <person name="Yang X."/>
            <person name="Zhao S."/>
            <person name="Ji Z."/>
            <person name="Zhou Q."/>
            <person name="Hu M."/>
            <person name="Wang Y."/>
            <person name="Chen M."/>
            <person name="Xu Y."/>
            <person name="Jin H."/>
            <person name="Xiao X."/>
            <person name="Hu G."/>
            <person name="Bao F."/>
            <person name="Hu Y."/>
            <person name="Wan P."/>
            <person name="Li L."/>
            <person name="Deng X."/>
            <person name="Kuang T."/>
            <person name="Xiang C."/>
            <person name="Zhu J.K."/>
            <person name="Oliver M.J."/>
            <person name="He Y."/>
        </authorList>
    </citation>
    <scope>NUCLEOTIDE SEQUENCE [LARGE SCALE GENOMIC DNA]</scope>
    <source>
        <strain evidence="3">cv. XS01</strain>
    </source>
</reference>
<feature type="compositionally biased region" description="Polar residues" evidence="1">
    <location>
        <begin position="409"/>
        <end position="418"/>
    </location>
</feature>
<dbReference type="GO" id="GO:0009638">
    <property type="term" value="P:phototropism"/>
    <property type="evidence" value="ECO:0007669"/>
    <property type="project" value="InterPro"/>
</dbReference>
<dbReference type="OrthoDB" id="760005at2759"/>
<evidence type="ECO:0000313" key="3">
    <source>
        <dbReference type="Proteomes" id="UP000250235"/>
    </source>
</evidence>
<dbReference type="PANTHER" id="PTHR33781">
    <property type="entry name" value="PROTEIN PHYTOCHROME KINASE SUBSTRATE 1-RELATED"/>
    <property type="match status" value="1"/>
</dbReference>
<name>A0A2Z7B360_9LAMI</name>
<evidence type="ECO:0000256" key="1">
    <source>
        <dbReference type="SAM" id="MobiDB-lite"/>
    </source>
</evidence>
<dbReference type="InterPro" id="IPR039615">
    <property type="entry name" value="PKS"/>
</dbReference>
<protein>
    <submittedName>
        <fullName evidence="2">Protein PHYTOCHROME KINASE SUBSTRATE 3-like</fullName>
    </submittedName>
</protein>
<evidence type="ECO:0000313" key="2">
    <source>
        <dbReference type="EMBL" id="KZV28136.1"/>
    </source>
</evidence>
<proteinExistence type="predicted"/>
<sequence length="460" mass="50747">MENEDSMSAIRVASFSCYLDRDKENLVRRISAQENSPLVMSSGKSKSPSIKSPFHANIPHSKDTQDVLKDARTDSFSYLNTSGENFVFKVPAGPIQDPISAFTFSQDHHPKDGEISVFGADRYFNMKLEYPSGLKREFNKNVPENLPRVSSNAVQETRSLVSETSSWNSQTAMLRNLRRNDSQTKPKKSSSWRIFPGFGCQVPCFDKKNVKINDQTIPHDITFKTSKASRTGSDRISGHVTAIPNQESQKNFIVDKIKIEEEKLEEARNSIEVFGSSISSKGDIATNLERKLSMLTWDAIPEMKSHLNNIPPASTYTIGTSTIICDDMASDASSDLFEIENISGCINQILSSKTDQDDVVSCRMSPTSHYAPSEASIQWSVVTASAADYSSILSDTEERCVSISGDMVSRNSNMNPRNGNGGGKEAQKIRPGGLLGCKSHKSVDVADQTVCLKALEKVKQ</sequence>
<dbReference type="PANTHER" id="PTHR33781:SF3">
    <property type="entry name" value="PROTEIN PHYTOCHROME KINASE SUBSTRATE 3"/>
    <property type="match status" value="1"/>
</dbReference>
<organism evidence="2 3">
    <name type="scientific">Dorcoceras hygrometricum</name>
    <dbReference type="NCBI Taxonomy" id="472368"/>
    <lineage>
        <taxon>Eukaryota</taxon>
        <taxon>Viridiplantae</taxon>
        <taxon>Streptophyta</taxon>
        <taxon>Embryophyta</taxon>
        <taxon>Tracheophyta</taxon>
        <taxon>Spermatophyta</taxon>
        <taxon>Magnoliopsida</taxon>
        <taxon>eudicotyledons</taxon>
        <taxon>Gunneridae</taxon>
        <taxon>Pentapetalae</taxon>
        <taxon>asterids</taxon>
        <taxon>lamiids</taxon>
        <taxon>Lamiales</taxon>
        <taxon>Gesneriaceae</taxon>
        <taxon>Didymocarpoideae</taxon>
        <taxon>Trichosporeae</taxon>
        <taxon>Loxocarpinae</taxon>
        <taxon>Dorcoceras</taxon>
    </lineage>
</organism>